<dbReference type="EMBL" id="JACOGG010000009">
    <property type="protein sequence ID" value="MBC3935697.1"/>
    <property type="molecule type" value="Genomic_DNA"/>
</dbReference>
<dbReference type="InterPro" id="IPR052519">
    <property type="entry name" value="Euk-type_GlcNAc_Kinase"/>
</dbReference>
<dbReference type="Proteomes" id="UP000612361">
    <property type="component" value="Unassembled WGS sequence"/>
</dbReference>
<dbReference type="AlphaFoldDB" id="A0A923I3A2"/>
<dbReference type="Gene3D" id="3.30.420.40">
    <property type="match status" value="2"/>
</dbReference>
<dbReference type="PANTHER" id="PTHR43190:SF3">
    <property type="entry name" value="N-ACETYL-D-GLUCOSAMINE KINASE"/>
    <property type="match status" value="1"/>
</dbReference>
<protein>
    <submittedName>
        <fullName evidence="2">ATPase</fullName>
    </submittedName>
</protein>
<evidence type="ECO:0000313" key="3">
    <source>
        <dbReference type="Proteomes" id="UP000612361"/>
    </source>
</evidence>
<feature type="domain" description="ATPase BadF/BadG/BcrA/BcrD type" evidence="1">
    <location>
        <begin position="26"/>
        <end position="295"/>
    </location>
</feature>
<evidence type="ECO:0000313" key="2">
    <source>
        <dbReference type="EMBL" id="MBC3935697.1"/>
    </source>
</evidence>
<dbReference type="PANTHER" id="PTHR43190">
    <property type="entry name" value="N-ACETYL-D-GLUCOSAMINE KINASE"/>
    <property type="match status" value="1"/>
</dbReference>
<accession>A0A923I3A2</accession>
<dbReference type="RefSeq" id="WP_186881269.1">
    <property type="nucleotide sequence ID" value="NZ_JACOGG010000009.1"/>
</dbReference>
<dbReference type="InterPro" id="IPR043129">
    <property type="entry name" value="ATPase_NBD"/>
</dbReference>
<name>A0A923I3A2_9BURK</name>
<reference evidence="2" key="1">
    <citation type="submission" date="2020-08" db="EMBL/GenBank/DDBJ databases">
        <title>Novel species isolated from subtropical streams in China.</title>
        <authorList>
            <person name="Lu H."/>
        </authorList>
    </citation>
    <scope>NUCLEOTIDE SEQUENCE</scope>
    <source>
        <strain evidence="2">CY7W</strain>
    </source>
</reference>
<proteinExistence type="predicted"/>
<organism evidence="2 3">
    <name type="scientific">Undibacterium rugosum</name>
    <dbReference type="NCBI Taxonomy" id="2762291"/>
    <lineage>
        <taxon>Bacteria</taxon>
        <taxon>Pseudomonadati</taxon>
        <taxon>Pseudomonadota</taxon>
        <taxon>Betaproteobacteria</taxon>
        <taxon>Burkholderiales</taxon>
        <taxon>Oxalobacteraceae</taxon>
        <taxon>Undibacterium</taxon>
    </lineage>
</organism>
<dbReference type="InterPro" id="IPR002731">
    <property type="entry name" value="ATPase_BadF"/>
</dbReference>
<dbReference type="SUPFAM" id="SSF53067">
    <property type="entry name" value="Actin-like ATPase domain"/>
    <property type="match status" value="2"/>
</dbReference>
<keyword evidence="3" id="KW-1185">Reference proteome</keyword>
<comment type="caution">
    <text evidence="2">The sequence shown here is derived from an EMBL/GenBank/DDBJ whole genome shotgun (WGS) entry which is preliminary data.</text>
</comment>
<sequence>MKSEHVPPDITEACSQKSYVPVQLGLGIDTGGTQTRWALATARQEIIASGTAEGLSALQMNSRDGKAAFQQIFGGLSATARIHGELRTVKAGITGFGGDANVLLLMLAKIFDLPEQHISVGNDIEIAYLDIFSPGSGYLIYAGTGSIAAYIDPEGQLHRAGGRGYLLDDGGSGFWIAREALRHVWRIEDEQPGYWKQSPLARNLFHMIGAHDWNSSKEFVYHRSRGDIGKLALAVAAAAQQDQVAADILWRAGQELARLGMSMCARYGNKPVVLSGRVQELHPMIVESLRKHLPSEVSLRQSTCQAHFSAARLAAKHLHTL</sequence>
<evidence type="ECO:0000259" key="1">
    <source>
        <dbReference type="Pfam" id="PF01869"/>
    </source>
</evidence>
<gene>
    <name evidence="2" type="ORF">H8K47_10030</name>
</gene>
<dbReference type="Pfam" id="PF01869">
    <property type="entry name" value="BcrAD_BadFG"/>
    <property type="match status" value="1"/>
</dbReference>